<feature type="non-terminal residue" evidence="1">
    <location>
        <position position="1"/>
    </location>
</feature>
<reference evidence="1" key="1">
    <citation type="journal article" date="2014" name="Front. Microbiol.">
        <title>High frequency of phylogenetically diverse reductive dehalogenase-homologous genes in deep subseafloor sedimentary metagenomes.</title>
        <authorList>
            <person name="Kawai M."/>
            <person name="Futagami T."/>
            <person name="Toyoda A."/>
            <person name="Takaki Y."/>
            <person name="Nishi S."/>
            <person name="Hori S."/>
            <person name="Arai W."/>
            <person name="Tsubouchi T."/>
            <person name="Morono Y."/>
            <person name="Uchiyama I."/>
            <person name="Ito T."/>
            <person name="Fujiyama A."/>
            <person name="Inagaki F."/>
            <person name="Takami H."/>
        </authorList>
    </citation>
    <scope>NUCLEOTIDE SEQUENCE</scope>
    <source>
        <strain evidence="1">Expedition CK06-06</strain>
    </source>
</reference>
<dbReference type="AlphaFoldDB" id="X1P4S6"/>
<gene>
    <name evidence="1" type="ORF">S06H3_64223</name>
</gene>
<protein>
    <submittedName>
        <fullName evidence="1">Uncharacterized protein</fullName>
    </submittedName>
</protein>
<comment type="caution">
    <text evidence="1">The sequence shown here is derived from an EMBL/GenBank/DDBJ whole genome shotgun (WGS) entry which is preliminary data.</text>
</comment>
<sequence length="59" mass="6844">DGYEWDIQAFKASMEYLSKNAQSQENTGKVWCLVRRDRNASRYRPQAGRFVNNPDTSTS</sequence>
<accession>X1P4S6</accession>
<organism evidence="1">
    <name type="scientific">marine sediment metagenome</name>
    <dbReference type="NCBI Taxonomy" id="412755"/>
    <lineage>
        <taxon>unclassified sequences</taxon>
        <taxon>metagenomes</taxon>
        <taxon>ecological metagenomes</taxon>
    </lineage>
</organism>
<dbReference type="EMBL" id="BARV01042830">
    <property type="protein sequence ID" value="GAI51327.1"/>
    <property type="molecule type" value="Genomic_DNA"/>
</dbReference>
<name>X1P4S6_9ZZZZ</name>
<evidence type="ECO:0000313" key="1">
    <source>
        <dbReference type="EMBL" id="GAI51327.1"/>
    </source>
</evidence>
<proteinExistence type="predicted"/>